<evidence type="ECO:0000313" key="1">
    <source>
        <dbReference type="EMBL" id="EAN2044007.1"/>
    </source>
</evidence>
<dbReference type="EMBL" id="AACXJM010000100">
    <property type="protein sequence ID" value="EAN2044007.1"/>
    <property type="molecule type" value="Genomic_DNA"/>
</dbReference>
<sequence length="364" mass="40158">MSAIVFATGGTTADARTVEHPWENYQFVSSAAAQALGPLFNDLKVRAVANCLTAGNLWGGFLFAHEICRHLGVKYYPFASVVEHDALSEAVSVGSIDTIICLPSFAERLLTPARKIQLASVRNIFYLGEMFPDTLVDKAQALLPGVIIKPLAYTSQETGPVGFQCAHLSGSHYHIYDHIELVHSSHGGEFSVTVRYPEKKHLLNHTMGDVGILERNFRCPCGQTGDVLHLHGRIPTSRNILGTSISIHEFALVLSEGSGRLVSDTDLQLVEVDHHEHGLGLVLMVSERVLNSFDAIDTWLKSSPLISELISDSLYFHVFIADKRSFLTSETTHKIKTFIRTQTRPVEDKASYLVIKDVDNHQGT</sequence>
<comment type="caution">
    <text evidence="1">The sequence shown here is derived from an EMBL/GenBank/DDBJ whole genome shotgun (WGS) entry which is preliminary data.</text>
</comment>
<accession>A0A5T3EMC5</accession>
<dbReference type="Gene3D" id="3.40.50.12780">
    <property type="entry name" value="N-terminal domain of ligase-like"/>
    <property type="match status" value="1"/>
</dbReference>
<organism evidence="1">
    <name type="scientific">Salmonella enterica</name>
    <name type="common">Salmonella choleraesuis</name>
    <dbReference type="NCBI Taxonomy" id="28901"/>
    <lineage>
        <taxon>Bacteria</taxon>
        <taxon>Pseudomonadati</taxon>
        <taxon>Pseudomonadota</taxon>
        <taxon>Gammaproteobacteria</taxon>
        <taxon>Enterobacterales</taxon>
        <taxon>Enterobacteriaceae</taxon>
        <taxon>Salmonella</taxon>
    </lineage>
</organism>
<dbReference type="InterPro" id="IPR042099">
    <property type="entry name" value="ANL_N_sf"/>
</dbReference>
<dbReference type="SUPFAM" id="SSF56801">
    <property type="entry name" value="Acetyl-CoA synthetase-like"/>
    <property type="match status" value="1"/>
</dbReference>
<protein>
    <submittedName>
        <fullName evidence="1">Uncharacterized protein</fullName>
    </submittedName>
</protein>
<reference evidence="1" key="1">
    <citation type="submission" date="2018-10" db="EMBL/GenBank/DDBJ databases">
        <authorList>
            <consortium name="PulseNet: The National Subtyping Network for Foodborne Disease Surveillance"/>
            <person name="Tarr C.L."/>
            <person name="Trees E."/>
            <person name="Katz L.S."/>
            <person name="Carleton-Romer H.A."/>
            <person name="Stroika S."/>
            <person name="Kucerova Z."/>
            <person name="Roache K.F."/>
            <person name="Sabol A.L."/>
            <person name="Besser J."/>
            <person name="Gerner-Smidt P."/>
        </authorList>
    </citation>
    <scope>NUCLEOTIDE SEQUENCE</scope>
    <source>
        <strain evidence="1">PNUSAS056738</strain>
    </source>
</reference>
<gene>
    <name evidence="1" type="ORF">D9N54_24955</name>
</gene>
<dbReference type="AlphaFoldDB" id="A0A5T3EMC5"/>
<proteinExistence type="predicted"/>
<name>A0A5T3EMC5_SALER</name>